<dbReference type="AlphaFoldDB" id="A0A5N5LM26"/>
<reference evidence="2 3" key="1">
    <citation type="submission" date="2019-06" db="EMBL/GenBank/DDBJ databases">
        <title>A chromosome-scale genome assembly of the striped catfish, Pangasianodon hypophthalmus.</title>
        <authorList>
            <person name="Wen M."/>
            <person name="Zahm M."/>
            <person name="Roques C."/>
            <person name="Cabau C."/>
            <person name="Klopp C."/>
            <person name="Donnadieu C."/>
            <person name="Jouanno E."/>
            <person name="Avarre J.-C."/>
            <person name="Campet M."/>
            <person name="Ha T.T.T."/>
            <person name="Dugue R."/>
            <person name="Lampietro C."/>
            <person name="Louis A."/>
            <person name="Herpin A."/>
            <person name="Echchiki A."/>
            <person name="Berthelot C."/>
            <person name="Parey E."/>
            <person name="Roest-Crollius H."/>
            <person name="Braasch I."/>
            <person name="Postlethwait J."/>
            <person name="Bobe J."/>
            <person name="Montfort J."/>
            <person name="Bouchez O."/>
            <person name="Begum T."/>
            <person name="Schartl M."/>
            <person name="Guiguen Y."/>
        </authorList>
    </citation>
    <scope>NUCLEOTIDE SEQUENCE [LARGE SCALE GENOMIC DNA]</scope>
    <source>
        <strain evidence="2 3">Indonesia</strain>
        <tissue evidence="2">Blood</tissue>
    </source>
</reference>
<comment type="caution">
    <text evidence="2">The sequence shown here is derived from an EMBL/GenBank/DDBJ whole genome shotgun (WGS) entry which is preliminary data.</text>
</comment>
<dbReference type="EMBL" id="VFJC01000018">
    <property type="protein sequence ID" value="KAB5543789.1"/>
    <property type="molecule type" value="Genomic_DNA"/>
</dbReference>
<accession>A0A5N5LM26</accession>
<proteinExistence type="predicted"/>
<dbReference type="Proteomes" id="UP000327468">
    <property type="component" value="Chromosome 17"/>
</dbReference>
<evidence type="ECO:0000256" key="1">
    <source>
        <dbReference type="SAM" id="MobiDB-lite"/>
    </source>
</evidence>
<sequence length="81" mass="9675">MALQWRLQRERERKREAESDWRREEVNEGEREEAVREKRKQSEQKIMGGGNEKDDLSVFSRIPPSSPGHLDWIRLGKNTLK</sequence>
<evidence type="ECO:0000313" key="3">
    <source>
        <dbReference type="Proteomes" id="UP000327468"/>
    </source>
</evidence>
<organism evidence="2 3">
    <name type="scientific">Pangasianodon hypophthalmus</name>
    <name type="common">Striped catfish</name>
    <name type="synonym">Helicophagus hypophthalmus</name>
    <dbReference type="NCBI Taxonomy" id="310915"/>
    <lineage>
        <taxon>Eukaryota</taxon>
        <taxon>Metazoa</taxon>
        <taxon>Chordata</taxon>
        <taxon>Craniata</taxon>
        <taxon>Vertebrata</taxon>
        <taxon>Euteleostomi</taxon>
        <taxon>Actinopterygii</taxon>
        <taxon>Neopterygii</taxon>
        <taxon>Teleostei</taxon>
        <taxon>Ostariophysi</taxon>
        <taxon>Siluriformes</taxon>
        <taxon>Pangasiidae</taxon>
        <taxon>Pangasianodon</taxon>
    </lineage>
</organism>
<feature type="compositionally biased region" description="Basic and acidic residues" evidence="1">
    <location>
        <begin position="7"/>
        <end position="43"/>
    </location>
</feature>
<evidence type="ECO:0000313" key="2">
    <source>
        <dbReference type="EMBL" id="KAB5543789.1"/>
    </source>
</evidence>
<protein>
    <submittedName>
        <fullName evidence="2">Uncharacterized protein</fullName>
    </submittedName>
</protein>
<feature type="region of interest" description="Disordered" evidence="1">
    <location>
        <begin position="1"/>
        <end position="81"/>
    </location>
</feature>
<name>A0A5N5LM26_PANHP</name>
<gene>
    <name evidence="2" type="ORF">PHYPO_G00083660</name>
</gene>
<keyword evidence="3" id="KW-1185">Reference proteome</keyword>